<dbReference type="InterPro" id="IPR001969">
    <property type="entry name" value="Aspartic_peptidase_AS"/>
</dbReference>
<evidence type="ECO:0000313" key="2">
    <source>
        <dbReference type="EMBL" id="BCG49083.1"/>
    </source>
</evidence>
<reference evidence="2 3" key="1">
    <citation type="submission" date="2020-06" db="EMBL/GenBank/DDBJ databases">
        <title>Interaction of electrochemicaly active bacteria, Geobacter bremensis R4 on different carbon anode.</title>
        <authorList>
            <person name="Meng L."/>
            <person name="Yoshida N."/>
        </authorList>
    </citation>
    <scope>NUCLEOTIDE SEQUENCE [LARGE SCALE GENOMIC DNA]</scope>
    <source>
        <strain evidence="2 3">R4</strain>
    </source>
</reference>
<dbReference type="KEGG" id="gbn:GEOBRER4_38330"/>
<accession>A0A6S6M5W3</accession>
<dbReference type="Gene3D" id="2.40.70.10">
    <property type="entry name" value="Acid Proteases"/>
    <property type="match status" value="1"/>
</dbReference>
<name>A0A6S6M5W3_9BACT</name>
<dbReference type="PROSITE" id="PS00141">
    <property type="entry name" value="ASP_PROTEASE"/>
    <property type="match status" value="1"/>
</dbReference>
<proteinExistence type="predicted"/>
<feature type="compositionally biased region" description="Low complexity" evidence="1">
    <location>
        <begin position="166"/>
        <end position="179"/>
    </location>
</feature>
<dbReference type="SUPFAM" id="SSF50630">
    <property type="entry name" value="Acid proteases"/>
    <property type="match status" value="1"/>
</dbReference>
<evidence type="ECO:0008006" key="4">
    <source>
        <dbReference type="Google" id="ProtNLM"/>
    </source>
</evidence>
<protein>
    <recommendedName>
        <fullName evidence="4">Peptidase A2 domain-containing protein</fullName>
    </recommendedName>
</protein>
<dbReference type="GO" id="GO:0004190">
    <property type="term" value="F:aspartic-type endopeptidase activity"/>
    <property type="evidence" value="ECO:0007669"/>
    <property type="project" value="InterPro"/>
</dbReference>
<sequence>MTVEDLCAKAKEKVALELQQADPAARESLLIAALYEVSRTILPELGPPKKSQEYQKARDCVLELVSSIAIPLVRGGGKRGIAVFSELSEGCADPLLKKKLSVYAQQLLAQSRSGVREKQQEVTRIAAWGAAVLTIGALACYLFNAGPAGREGEGKPGVAASMRSTAQAQAPLQAPQLRPRGAEAPPHQGQGEPLPLKEREAPAPAPPIRSEQIRGELVTPVRLVNGQLLVPVTLRHGGVTVKVELVVDTGATRSVVHEAAFTRLPIDLRSARTSVSEVADGSLVRSRVVRVELLKAGPFAHPSMELEVIPFAGGGGHDGLLGMDFLGKHPHQIDMEHQLIRWF</sequence>
<keyword evidence="3" id="KW-1185">Reference proteome</keyword>
<dbReference type="GO" id="GO:0006508">
    <property type="term" value="P:proteolysis"/>
    <property type="evidence" value="ECO:0007669"/>
    <property type="project" value="InterPro"/>
</dbReference>
<organism evidence="2 3">
    <name type="scientific">Citrifermentans bremense</name>
    <dbReference type="NCBI Taxonomy" id="60035"/>
    <lineage>
        <taxon>Bacteria</taxon>
        <taxon>Pseudomonadati</taxon>
        <taxon>Thermodesulfobacteriota</taxon>
        <taxon>Desulfuromonadia</taxon>
        <taxon>Geobacterales</taxon>
        <taxon>Geobacteraceae</taxon>
        <taxon>Citrifermentans</taxon>
    </lineage>
</organism>
<dbReference type="InterPro" id="IPR021109">
    <property type="entry name" value="Peptidase_aspartic_dom_sf"/>
</dbReference>
<evidence type="ECO:0000256" key="1">
    <source>
        <dbReference type="SAM" id="MobiDB-lite"/>
    </source>
</evidence>
<dbReference type="AlphaFoldDB" id="A0A6S6M5W3"/>
<feature type="region of interest" description="Disordered" evidence="1">
    <location>
        <begin position="152"/>
        <end position="207"/>
    </location>
</feature>
<dbReference type="Pfam" id="PF13650">
    <property type="entry name" value="Asp_protease_2"/>
    <property type="match status" value="1"/>
</dbReference>
<dbReference type="Proteomes" id="UP000515472">
    <property type="component" value="Chromosome"/>
</dbReference>
<dbReference type="EMBL" id="AP023213">
    <property type="protein sequence ID" value="BCG49083.1"/>
    <property type="molecule type" value="Genomic_DNA"/>
</dbReference>
<evidence type="ECO:0000313" key="3">
    <source>
        <dbReference type="Proteomes" id="UP000515472"/>
    </source>
</evidence>
<gene>
    <name evidence="2" type="ORF">GEOBRER4_n3984</name>
</gene>